<reference evidence="3" key="1">
    <citation type="submission" date="2017-03" db="EMBL/GenBank/DDBJ databases">
        <title>Phytopthora megakarya and P. palmivora, two closely related causual agents of cacao black pod achieved similar genome size and gene model numbers by different mechanisms.</title>
        <authorList>
            <person name="Ali S."/>
            <person name="Shao J."/>
            <person name="Larry D.J."/>
            <person name="Kronmiller B."/>
            <person name="Shen D."/>
            <person name="Strem M.D."/>
            <person name="Melnick R.L."/>
            <person name="Guiltinan M.J."/>
            <person name="Tyler B.M."/>
            <person name="Meinhardt L.W."/>
            <person name="Bailey B.A."/>
        </authorList>
    </citation>
    <scope>NUCLEOTIDE SEQUENCE [LARGE SCALE GENOMIC DNA]</scope>
    <source>
        <strain evidence="3">zdho120</strain>
    </source>
</reference>
<feature type="domain" description="ZSWIM1/3 RNaseH-like" evidence="1">
    <location>
        <begin position="155"/>
        <end position="233"/>
    </location>
</feature>
<proteinExistence type="predicted"/>
<sequence length="364" mass="41560">MTDCPFRFVVQWNLAKDSLSRMDISYTTTPFRHVLLRRILRHVKLSGGWDALCRRKEIAHLRLPIGERSECAQLDVDSMVRAHSAGLVGGDNNEATARELEVFAASDTENISFIADTDLRTCVEFSAVLVNFFSSIVPTSPTGNFQDLSSTNQSFSMYNYQLLKFMTMNEYGESAVVQHSLLEANGDWHMDKAIMHFKKTHPTKIKSLPVVMVDNDMNEIRVLENHFPEARVLICYFNIIKYLKEIRGNVDIHKTIYADSDATYEAAHSALKGLCDRIGNSGFFTYFEKNWHNCQERWIMHHRADLPLFRNHTNNRLEGFLGKLKDGVDGSMSMAQCVKSLVASTYVWKLPSFSNRAVRELELG</sequence>
<dbReference type="InterPro" id="IPR052579">
    <property type="entry name" value="Zinc_finger_SWIM"/>
</dbReference>
<evidence type="ECO:0000313" key="3">
    <source>
        <dbReference type="Proteomes" id="UP000198211"/>
    </source>
</evidence>
<organism evidence="2 3">
    <name type="scientific">Phytophthora megakarya</name>
    <dbReference type="NCBI Taxonomy" id="4795"/>
    <lineage>
        <taxon>Eukaryota</taxon>
        <taxon>Sar</taxon>
        <taxon>Stramenopiles</taxon>
        <taxon>Oomycota</taxon>
        <taxon>Peronosporomycetes</taxon>
        <taxon>Peronosporales</taxon>
        <taxon>Peronosporaceae</taxon>
        <taxon>Phytophthora</taxon>
    </lineage>
</organism>
<dbReference type="InterPro" id="IPR048324">
    <property type="entry name" value="ZSWIM1-3_RNaseH-like"/>
</dbReference>
<accession>A0A225VZQ2</accession>
<dbReference type="Proteomes" id="UP000198211">
    <property type="component" value="Unassembled WGS sequence"/>
</dbReference>
<dbReference type="AlphaFoldDB" id="A0A225VZQ2"/>
<dbReference type="PANTHER" id="PTHR31569">
    <property type="entry name" value="SWIM-TYPE DOMAIN-CONTAINING PROTEIN"/>
    <property type="match status" value="1"/>
</dbReference>
<gene>
    <name evidence="2" type="ORF">PHMEG_00016700</name>
</gene>
<comment type="caution">
    <text evidence="2">The sequence shown here is derived from an EMBL/GenBank/DDBJ whole genome shotgun (WGS) entry which is preliminary data.</text>
</comment>
<evidence type="ECO:0000313" key="2">
    <source>
        <dbReference type="EMBL" id="OWZ10449.1"/>
    </source>
</evidence>
<protein>
    <recommendedName>
        <fullName evidence="1">ZSWIM1/3 RNaseH-like domain-containing protein</fullName>
    </recommendedName>
</protein>
<dbReference type="Pfam" id="PF21056">
    <property type="entry name" value="ZSWIM1-3_RNaseH-like"/>
    <property type="match status" value="1"/>
</dbReference>
<dbReference type="EMBL" id="NBNE01002441">
    <property type="protein sequence ID" value="OWZ10449.1"/>
    <property type="molecule type" value="Genomic_DNA"/>
</dbReference>
<dbReference type="PANTHER" id="PTHR31569:SF4">
    <property type="entry name" value="SWIM-TYPE DOMAIN-CONTAINING PROTEIN"/>
    <property type="match status" value="1"/>
</dbReference>
<keyword evidence="3" id="KW-1185">Reference proteome</keyword>
<evidence type="ECO:0000259" key="1">
    <source>
        <dbReference type="Pfam" id="PF21056"/>
    </source>
</evidence>
<dbReference type="OrthoDB" id="96470at2759"/>
<name>A0A225VZQ2_9STRA</name>